<protein>
    <recommendedName>
        <fullName evidence="6">WAT1-related protein</fullName>
    </recommendedName>
</protein>
<proteinExistence type="inferred from homology"/>
<feature type="transmembrane region" description="Helical" evidence="6">
    <location>
        <begin position="28"/>
        <end position="48"/>
    </location>
</feature>
<gene>
    <name evidence="9" type="ORF">VitviT2T_016976</name>
</gene>
<comment type="caution">
    <text evidence="6">Lacks conserved residue(s) required for the propagation of feature annotation.</text>
</comment>
<evidence type="ECO:0000256" key="5">
    <source>
        <dbReference type="ARBA" id="ARBA00023136"/>
    </source>
</evidence>
<evidence type="ECO:0000256" key="1">
    <source>
        <dbReference type="ARBA" id="ARBA00004141"/>
    </source>
</evidence>
<evidence type="ECO:0000256" key="3">
    <source>
        <dbReference type="ARBA" id="ARBA00022692"/>
    </source>
</evidence>
<comment type="subcellular location">
    <subcellularLocation>
        <location evidence="1 6">Membrane</location>
        <topology evidence="1 6">Multi-pass membrane protein</topology>
    </subcellularLocation>
</comment>
<keyword evidence="10" id="KW-1185">Reference proteome</keyword>
<comment type="similarity">
    <text evidence="2 6">Belongs to the drug/metabolite transporter (DMT) superfamily. Plant drug/metabolite exporter (P-DME) (TC 2.A.7.4) family.</text>
</comment>
<feature type="transmembrane region" description="Helical" evidence="6">
    <location>
        <begin position="60"/>
        <end position="81"/>
    </location>
</feature>
<keyword evidence="3 6" id="KW-0812">Transmembrane</keyword>
<evidence type="ECO:0000256" key="6">
    <source>
        <dbReference type="RuleBase" id="RU363077"/>
    </source>
</evidence>
<evidence type="ECO:0000313" key="9">
    <source>
        <dbReference type="EMBL" id="WJZ98459.1"/>
    </source>
</evidence>
<evidence type="ECO:0000256" key="7">
    <source>
        <dbReference type="SAM" id="MobiDB-lite"/>
    </source>
</evidence>
<keyword evidence="4 6" id="KW-1133">Transmembrane helix</keyword>
<dbReference type="InterPro" id="IPR030184">
    <property type="entry name" value="WAT1-related"/>
</dbReference>
<feature type="domain" description="EamA" evidence="8">
    <location>
        <begin position="30"/>
        <end position="184"/>
    </location>
</feature>
<organism evidence="9 10">
    <name type="scientific">Vitis vinifera</name>
    <name type="common">Grape</name>
    <dbReference type="NCBI Taxonomy" id="29760"/>
    <lineage>
        <taxon>Eukaryota</taxon>
        <taxon>Viridiplantae</taxon>
        <taxon>Streptophyta</taxon>
        <taxon>Embryophyta</taxon>
        <taxon>Tracheophyta</taxon>
        <taxon>Spermatophyta</taxon>
        <taxon>Magnoliopsida</taxon>
        <taxon>eudicotyledons</taxon>
        <taxon>Gunneridae</taxon>
        <taxon>Pentapetalae</taxon>
        <taxon>rosids</taxon>
        <taxon>Vitales</taxon>
        <taxon>Vitaceae</taxon>
        <taxon>Viteae</taxon>
        <taxon>Vitis</taxon>
    </lineage>
</organism>
<dbReference type="Pfam" id="PF00892">
    <property type="entry name" value="EamA"/>
    <property type="match status" value="1"/>
</dbReference>
<keyword evidence="5 6" id="KW-0472">Membrane</keyword>
<feature type="transmembrane region" description="Helical" evidence="6">
    <location>
        <begin position="140"/>
        <end position="159"/>
    </location>
</feature>
<sequence length="358" mass="39646">MTLLKGPKLLNTEFLPTKSAFGSGGQNWLLGCLFLFAGTCCWSLWLILQVPISATYPDSLSSSAWMCFFSTLQSAVVSFFLEQDPKAWILRSKFELVRCLYSASSWSNCLQSKYFYEQGIIGSGLNYFLQAWCISRRGPLFSAMFNPLCTVIVTILDPLSLHEELYIGSLVGAVAVIIGLYVVLWGKAKDLEESQTFQYTEGSNTGLAITIRNSKKEIDATSANKRYALESVVLAVGAMERSVLSQTSEPLVQESPRDYSGKVPDVAPKKDTAESCISFDRMRRLIKNNTNGAWTFYSVLNLMKMGRTSSDDDGPNQILFTSIKKLDYASVHLGEEEDALMPDVRLSSISPTLARVPG</sequence>
<reference evidence="9 10" key="1">
    <citation type="journal article" date="2023" name="Hortic Res">
        <title>The complete reference genome for grapevine (Vitis vinifera L.) genetics and breeding.</title>
        <authorList>
            <person name="Shi X."/>
            <person name="Cao S."/>
            <person name="Wang X."/>
            <person name="Huang S."/>
            <person name="Wang Y."/>
            <person name="Liu Z."/>
            <person name="Liu W."/>
            <person name="Leng X."/>
            <person name="Peng Y."/>
            <person name="Wang N."/>
            <person name="Wang Y."/>
            <person name="Ma Z."/>
            <person name="Xu X."/>
            <person name="Zhang F."/>
            <person name="Xue H."/>
            <person name="Zhong H."/>
            <person name="Wang Y."/>
            <person name="Zhang K."/>
            <person name="Velt A."/>
            <person name="Avia K."/>
            <person name="Holtgrawe D."/>
            <person name="Grimplet J."/>
            <person name="Matus J.T."/>
            <person name="Ware D."/>
            <person name="Wu X."/>
            <person name="Wang H."/>
            <person name="Liu C."/>
            <person name="Fang Y."/>
            <person name="Rustenholz C."/>
            <person name="Cheng Z."/>
            <person name="Xiao H."/>
            <person name="Zhou Y."/>
        </authorList>
    </citation>
    <scope>NUCLEOTIDE SEQUENCE [LARGE SCALE GENOMIC DNA]</scope>
    <source>
        <strain evidence="10">cv. Pinot noir / PN40024</strain>
        <tissue evidence="9">Leaf</tissue>
    </source>
</reference>
<feature type="transmembrane region" description="Helical" evidence="6">
    <location>
        <begin position="165"/>
        <end position="184"/>
    </location>
</feature>
<evidence type="ECO:0000259" key="8">
    <source>
        <dbReference type="Pfam" id="PF00892"/>
    </source>
</evidence>
<dbReference type="InterPro" id="IPR000620">
    <property type="entry name" value="EamA_dom"/>
</dbReference>
<evidence type="ECO:0000313" key="10">
    <source>
        <dbReference type="Proteomes" id="UP001227230"/>
    </source>
</evidence>
<evidence type="ECO:0000256" key="4">
    <source>
        <dbReference type="ARBA" id="ARBA00022989"/>
    </source>
</evidence>
<dbReference type="EMBL" id="CP126658">
    <property type="protein sequence ID" value="WJZ98459.1"/>
    <property type="molecule type" value="Genomic_DNA"/>
</dbReference>
<dbReference type="PANTHER" id="PTHR31218">
    <property type="entry name" value="WAT1-RELATED PROTEIN"/>
    <property type="match status" value="1"/>
</dbReference>
<accession>A0ABY9CTK2</accession>
<feature type="region of interest" description="Disordered" evidence="7">
    <location>
        <begin position="247"/>
        <end position="268"/>
    </location>
</feature>
<evidence type="ECO:0000256" key="2">
    <source>
        <dbReference type="ARBA" id="ARBA00007635"/>
    </source>
</evidence>
<dbReference type="SUPFAM" id="SSF103481">
    <property type="entry name" value="Multidrug resistance efflux transporter EmrE"/>
    <property type="match status" value="1"/>
</dbReference>
<name>A0ABY9CTK2_VITVI</name>
<dbReference type="InterPro" id="IPR037185">
    <property type="entry name" value="EmrE-like"/>
</dbReference>
<dbReference type="Proteomes" id="UP001227230">
    <property type="component" value="Chromosome 11"/>
</dbReference>
<dbReference type="PROSITE" id="PS51257">
    <property type="entry name" value="PROKAR_LIPOPROTEIN"/>
    <property type="match status" value="1"/>
</dbReference>